<proteinExistence type="predicted"/>
<gene>
    <name evidence="2" type="ORF">GW590_14130</name>
</gene>
<comment type="caution">
    <text evidence="2">The sequence shown here is derived from an EMBL/GenBank/DDBJ whole genome shotgun (WGS) entry which is preliminary data.</text>
</comment>
<accession>A0A848MJW9</accession>
<sequence>MSYPRVLITTYHHAFLVKGGGEYEIFSIADTLKQQGLIVDVYGPYSRSLDDYDVVLHFSVHGGGLELLEQVKEANKPIILWPNLWVREGDSVSPDLISSYLALSDAVVFKSVAEKNNFSRYFELPEEKCRDINICVDGSYLNAAPPDLFKTLYGLDKYAIWFGVIESNKNQLQAVQVLREKGIKLVLVGSARTKSYLQACLDAGGEDILVIPNLPYKSEIVRSALQGAMFYIEVGHEPAGLSAIEAGLSGCKLVLSDSEWSREHFGDNAFYADPKSKESLSNAVDAVLAADLSSTALTDSLQRFCLPKAADPLINILQSFTR</sequence>
<keyword evidence="3" id="KW-1185">Reference proteome</keyword>
<dbReference type="RefSeq" id="WP_169403699.1">
    <property type="nucleotide sequence ID" value="NZ_JAADJU010000007.1"/>
</dbReference>
<dbReference type="SUPFAM" id="SSF53756">
    <property type="entry name" value="UDP-Glycosyltransferase/glycogen phosphorylase"/>
    <property type="match status" value="1"/>
</dbReference>
<dbReference type="Gene3D" id="3.40.50.2000">
    <property type="entry name" value="Glycogen Phosphorylase B"/>
    <property type="match status" value="1"/>
</dbReference>
<dbReference type="GO" id="GO:0016757">
    <property type="term" value="F:glycosyltransferase activity"/>
    <property type="evidence" value="ECO:0007669"/>
    <property type="project" value="InterPro"/>
</dbReference>
<dbReference type="Proteomes" id="UP000585363">
    <property type="component" value="Unassembled WGS sequence"/>
</dbReference>
<name>A0A848MJW9_9GAMM</name>
<evidence type="ECO:0000313" key="3">
    <source>
        <dbReference type="Proteomes" id="UP000585363"/>
    </source>
</evidence>
<organism evidence="2 3">
    <name type="scientific">Rouxiella aceris</name>
    <dbReference type="NCBI Taxonomy" id="2703884"/>
    <lineage>
        <taxon>Bacteria</taxon>
        <taxon>Pseudomonadati</taxon>
        <taxon>Pseudomonadota</taxon>
        <taxon>Gammaproteobacteria</taxon>
        <taxon>Enterobacterales</taxon>
        <taxon>Yersiniaceae</taxon>
        <taxon>Rouxiella</taxon>
    </lineage>
</organism>
<dbReference type="InterPro" id="IPR001296">
    <property type="entry name" value="Glyco_trans_1"/>
</dbReference>
<evidence type="ECO:0000313" key="2">
    <source>
        <dbReference type="EMBL" id="NMP27995.1"/>
    </source>
</evidence>
<evidence type="ECO:0000259" key="1">
    <source>
        <dbReference type="Pfam" id="PF00534"/>
    </source>
</evidence>
<dbReference type="EMBL" id="JAADJU010000007">
    <property type="protein sequence ID" value="NMP27995.1"/>
    <property type="molecule type" value="Genomic_DNA"/>
</dbReference>
<feature type="domain" description="Glycosyl transferase family 1" evidence="1">
    <location>
        <begin position="156"/>
        <end position="290"/>
    </location>
</feature>
<dbReference type="Pfam" id="PF00534">
    <property type="entry name" value="Glycos_transf_1"/>
    <property type="match status" value="1"/>
</dbReference>
<reference evidence="2 3" key="1">
    <citation type="submission" date="2020-01" db="EMBL/GenBank/DDBJ databases">
        <authorList>
            <person name="Lee S.D."/>
        </authorList>
    </citation>
    <scope>NUCLEOTIDE SEQUENCE [LARGE SCALE GENOMIC DNA]</scope>
    <source>
        <strain evidence="2 3">SAP-1</strain>
    </source>
</reference>
<protein>
    <submittedName>
        <fullName evidence="2">Glycosyltransferase family 4 protein</fullName>
    </submittedName>
</protein>
<keyword evidence="2" id="KW-0808">Transferase</keyword>
<dbReference type="AlphaFoldDB" id="A0A848MJW9"/>
<reference evidence="2 3" key="2">
    <citation type="submission" date="2020-06" db="EMBL/GenBank/DDBJ databases">
        <title>Polyphasic characterization of a Rahnella strain isolated from tree sap.</title>
        <authorList>
            <person name="Kim I.S."/>
        </authorList>
    </citation>
    <scope>NUCLEOTIDE SEQUENCE [LARGE SCALE GENOMIC DNA]</scope>
    <source>
        <strain evidence="2 3">SAP-1</strain>
    </source>
</reference>